<protein>
    <submittedName>
        <fullName evidence="3">Uncharacterized protein</fullName>
    </submittedName>
</protein>
<dbReference type="EMBL" id="JAIZAY010000001">
    <property type="protein sequence ID" value="KAJ8048125.1"/>
    <property type="molecule type" value="Genomic_DNA"/>
</dbReference>
<feature type="compositionally biased region" description="Polar residues" evidence="1">
    <location>
        <begin position="70"/>
        <end position="80"/>
    </location>
</feature>
<feature type="region of interest" description="Disordered" evidence="1">
    <location>
        <begin position="127"/>
        <end position="160"/>
    </location>
</feature>
<evidence type="ECO:0000313" key="4">
    <source>
        <dbReference type="Proteomes" id="UP001152320"/>
    </source>
</evidence>
<sequence length="287" mass="32553">MGQQHTNKRFFPFGGIWACFIYGAFIDDPVSSPKSNNNNNNNNTNTNTNTNNNNTNTNTNNNNNNNNNNGELTSADSTSFTEASHWKTSFTESSHWKNQRGGSYKSWFPNPCMMEKELNDLTIPAQTSPGIKRSAPAAASLGRTGEKWATETTKGRKKWTQDENKEVMRCYFLSDPNQRGYRKRMHEIWQKRNPSTPVTEQRLADQRNVINRAGILTTVEVESIQREVCCEEQPVEKNQQPASQQLTPNDMPASEPERCPKMPPEGTLAREIIDEMVSTETERTPKS</sequence>
<feature type="compositionally biased region" description="Polar residues" evidence="1">
    <location>
        <begin position="236"/>
        <end position="248"/>
    </location>
</feature>
<dbReference type="Proteomes" id="UP001152320">
    <property type="component" value="Chromosome 1"/>
</dbReference>
<keyword evidence="4" id="KW-1185">Reference proteome</keyword>
<feature type="region of interest" description="Disordered" evidence="1">
    <location>
        <begin position="33"/>
        <end position="80"/>
    </location>
</feature>
<feature type="signal peptide" evidence="2">
    <location>
        <begin position="1"/>
        <end position="26"/>
    </location>
</feature>
<accession>A0A9Q1CNX3</accession>
<feature type="chain" id="PRO_5040460895" evidence="2">
    <location>
        <begin position="27"/>
        <end position="287"/>
    </location>
</feature>
<evidence type="ECO:0000256" key="2">
    <source>
        <dbReference type="SAM" id="SignalP"/>
    </source>
</evidence>
<feature type="region of interest" description="Disordered" evidence="1">
    <location>
        <begin position="232"/>
        <end position="268"/>
    </location>
</feature>
<reference evidence="3" key="1">
    <citation type="submission" date="2021-10" db="EMBL/GenBank/DDBJ databases">
        <title>Tropical sea cucumber genome reveals ecological adaptation and Cuvierian tubules defense mechanism.</title>
        <authorList>
            <person name="Chen T."/>
        </authorList>
    </citation>
    <scope>NUCLEOTIDE SEQUENCE</scope>
    <source>
        <strain evidence="3">Nanhai2018</strain>
        <tissue evidence="3">Muscle</tissue>
    </source>
</reference>
<comment type="caution">
    <text evidence="3">The sequence shown here is derived from an EMBL/GenBank/DDBJ whole genome shotgun (WGS) entry which is preliminary data.</text>
</comment>
<dbReference type="AlphaFoldDB" id="A0A9Q1CNX3"/>
<keyword evidence="2" id="KW-0732">Signal</keyword>
<feature type="compositionally biased region" description="Low complexity" evidence="1">
    <location>
        <begin position="36"/>
        <end position="69"/>
    </location>
</feature>
<organism evidence="3 4">
    <name type="scientific">Holothuria leucospilota</name>
    <name type="common">Black long sea cucumber</name>
    <name type="synonym">Mertensiothuria leucospilota</name>
    <dbReference type="NCBI Taxonomy" id="206669"/>
    <lineage>
        <taxon>Eukaryota</taxon>
        <taxon>Metazoa</taxon>
        <taxon>Echinodermata</taxon>
        <taxon>Eleutherozoa</taxon>
        <taxon>Echinozoa</taxon>
        <taxon>Holothuroidea</taxon>
        <taxon>Aspidochirotacea</taxon>
        <taxon>Aspidochirotida</taxon>
        <taxon>Holothuriidae</taxon>
        <taxon>Holothuria</taxon>
    </lineage>
</organism>
<proteinExistence type="predicted"/>
<name>A0A9Q1CNX3_HOLLE</name>
<evidence type="ECO:0000256" key="1">
    <source>
        <dbReference type="SAM" id="MobiDB-lite"/>
    </source>
</evidence>
<evidence type="ECO:0000313" key="3">
    <source>
        <dbReference type="EMBL" id="KAJ8048125.1"/>
    </source>
</evidence>
<gene>
    <name evidence="3" type="ORF">HOLleu_00301</name>
</gene>
<dbReference type="OrthoDB" id="2194416at2759"/>